<dbReference type="Gene3D" id="1.25.40.10">
    <property type="entry name" value="Tetratricopeptide repeat domain"/>
    <property type="match status" value="1"/>
</dbReference>
<dbReference type="STRING" id="63057.A0A2P5EAS5"/>
<dbReference type="GO" id="GO:0009451">
    <property type="term" value="P:RNA modification"/>
    <property type="evidence" value="ECO:0007669"/>
    <property type="project" value="InterPro"/>
</dbReference>
<sequence>MKWFYGYVKNGFTEDIVELFQKMFIRSIKIDYVTLRSTILACAQVDSLEFAKWRDEYIGKSEYKIDTFVNTTHVDMYAKCGSLDLARNIFYRTPKKDVFVRSARIVVYGLHSGG</sequence>
<proteinExistence type="predicted"/>
<dbReference type="OrthoDB" id="1749519at2759"/>
<keyword evidence="3" id="KW-1185">Reference proteome</keyword>
<comment type="caution">
    <text evidence="2">The sequence shown here is derived from an EMBL/GenBank/DDBJ whole genome shotgun (WGS) entry which is preliminary data.</text>
</comment>
<dbReference type="EMBL" id="JXTC01000190">
    <property type="protein sequence ID" value="PON82641.1"/>
    <property type="molecule type" value="Genomic_DNA"/>
</dbReference>
<name>A0A2P5EAS5_TREOI</name>
<protein>
    <submittedName>
        <fullName evidence="2">Pentatricopeptide repeat</fullName>
    </submittedName>
</protein>
<dbReference type="InterPro" id="IPR046960">
    <property type="entry name" value="PPR_At4g14850-like_plant"/>
</dbReference>
<dbReference type="AlphaFoldDB" id="A0A2P5EAS5"/>
<organism evidence="2 3">
    <name type="scientific">Trema orientale</name>
    <name type="common">Charcoal tree</name>
    <name type="synonym">Celtis orientalis</name>
    <dbReference type="NCBI Taxonomy" id="63057"/>
    <lineage>
        <taxon>Eukaryota</taxon>
        <taxon>Viridiplantae</taxon>
        <taxon>Streptophyta</taxon>
        <taxon>Embryophyta</taxon>
        <taxon>Tracheophyta</taxon>
        <taxon>Spermatophyta</taxon>
        <taxon>Magnoliopsida</taxon>
        <taxon>eudicotyledons</taxon>
        <taxon>Gunneridae</taxon>
        <taxon>Pentapetalae</taxon>
        <taxon>rosids</taxon>
        <taxon>fabids</taxon>
        <taxon>Rosales</taxon>
        <taxon>Cannabaceae</taxon>
        <taxon>Trema</taxon>
    </lineage>
</organism>
<dbReference type="Proteomes" id="UP000237000">
    <property type="component" value="Unassembled WGS sequence"/>
</dbReference>
<evidence type="ECO:0000313" key="3">
    <source>
        <dbReference type="Proteomes" id="UP000237000"/>
    </source>
</evidence>
<dbReference type="PANTHER" id="PTHR47926">
    <property type="entry name" value="PENTATRICOPEPTIDE REPEAT-CONTAINING PROTEIN"/>
    <property type="match status" value="1"/>
</dbReference>
<evidence type="ECO:0000313" key="2">
    <source>
        <dbReference type="EMBL" id="PON82641.1"/>
    </source>
</evidence>
<dbReference type="GO" id="GO:0003723">
    <property type="term" value="F:RNA binding"/>
    <property type="evidence" value="ECO:0007669"/>
    <property type="project" value="InterPro"/>
</dbReference>
<keyword evidence="1" id="KW-0677">Repeat</keyword>
<accession>A0A2P5EAS5</accession>
<dbReference type="InParanoid" id="A0A2P5EAS5"/>
<evidence type="ECO:0000256" key="1">
    <source>
        <dbReference type="ARBA" id="ARBA00022737"/>
    </source>
</evidence>
<reference evidence="3" key="1">
    <citation type="submission" date="2016-06" db="EMBL/GenBank/DDBJ databases">
        <title>Parallel loss of symbiosis genes in relatives of nitrogen-fixing non-legume Parasponia.</title>
        <authorList>
            <person name="Van Velzen R."/>
            <person name="Holmer R."/>
            <person name="Bu F."/>
            <person name="Rutten L."/>
            <person name="Van Zeijl A."/>
            <person name="Liu W."/>
            <person name="Santuari L."/>
            <person name="Cao Q."/>
            <person name="Sharma T."/>
            <person name="Shen D."/>
            <person name="Roswanjaya Y."/>
            <person name="Wardhani T."/>
            <person name="Kalhor M.S."/>
            <person name="Jansen J."/>
            <person name="Van den Hoogen J."/>
            <person name="Gungor B."/>
            <person name="Hartog M."/>
            <person name="Hontelez J."/>
            <person name="Verver J."/>
            <person name="Yang W.-C."/>
            <person name="Schijlen E."/>
            <person name="Repin R."/>
            <person name="Schilthuizen M."/>
            <person name="Schranz E."/>
            <person name="Heidstra R."/>
            <person name="Miyata K."/>
            <person name="Fedorova E."/>
            <person name="Kohlen W."/>
            <person name="Bisseling T."/>
            <person name="Smit S."/>
            <person name="Geurts R."/>
        </authorList>
    </citation>
    <scope>NUCLEOTIDE SEQUENCE [LARGE SCALE GENOMIC DNA]</scope>
    <source>
        <strain evidence="3">cv. RG33-2</strain>
    </source>
</reference>
<dbReference type="InterPro" id="IPR002885">
    <property type="entry name" value="PPR_rpt"/>
</dbReference>
<dbReference type="Pfam" id="PF01535">
    <property type="entry name" value="PPR"/>
    <property type="match status" value="1"/>
</dbReference>
<dbReference type="PANTHER" id="PTHR47926:SF396">
    <property type="entry name" value="PENTATRICOPEPTIDE REPEAT-CONTAINING PROTEIN"/>
    <property type="match status" value="1"/>
</dbReference>
<gene>
    <name evidence="2" type="ORF">TorRG33x02_215700</name>
</gene>
<dbReference type="InterPro" id="IPR011990">
    <property type="entry name" value="TPR-like_helical_dom_sf"/>
</dbReference>